<dbReference type="SUPFAM" id="SSF53756">
    <property type="entry name" value="UDP-Glycosyltransferase/glycogen phosphorylase"/>
    <property type="match status" value="1"/>
</dbReference>
<accession>A0A8A4KDD2</accession>
<dbReference type="Pfam" id="PF13477">
    <property type="entry name" value="Glyco_trans_4_2"/>
    <property type="match status" value="1"/>
</dbReference>
<dbReference type="CDD" id="cd03808">
    <property type="entry name" value="GT4_CapM-like"/>
    <property type="match status" value="1"/>
</dbReference>
<dbReference type="Proteomes" id="UP000663901">
    <property type="component" value="Chromosome"/>
</dbReference>
<dbReference type="RefSeq" id="WP_110286620.1">
    <property type="nucleotide sequence ID" value="NZ_CP059084.1"/>
</dbReference>
<evidence type="ECO:0000259" key="1">
    <source>
        <dbReference type="Pfam" id="PF00534"/>
    </source>
</evidence>
<proteinExistence type="predicted"/>
<name>A0A8A4KDD2_PANAN</name>
<dbReference type="PANTHER" id="PTHR12526">
    <property type="entry name" value="GLYCOSYLTRANSFERASE"/>
    <property type="match status" value="1"/>
</dbReference>
<dbReference type="InterPro" id="IPR028098">
    <property type="entry name" value="Glyco_trans_4-like_N"/>
</dbReference>
<keyword evidence="3" id="KW-0808">Transferase</keyword>
<dbReference type="AlphaFoldDB" id="A0A8A4KDD2"/>
<feature type="domain" description="Glycosyltransferase subfamily 4-like N-terminal" evidence="2">
    <location>
        <begin position="3"/>
        <end position="139"/>
    </location>
</feature>
<dbReference type="GO" id="GO:1901135">
    <property type="term" value="P:carbohydrate derivative metabolic process"/>
    <property type="evidence" value="ECO:0007669"/>
    <property type="project" value="UniProtKB-ARBA"/>
</dbReference>
<reference evidence="3" key="1">
    <citation type="submission" date="2020-07" db="EMBL/GenBank/DDBJ databases">
        <title>Genome Sequences for Panteoa spp. that cause Center Rot in Onions.</title>
        <authorList>
            <person name="Asselin J.A."/>
            <person name="Helmann T."/>
            <person name="Beer S."/>
            <person name="Stodghill P."/>
        </authorList>
    </citation>
    <scope>NUCLEOTIDE SEQUENCE</scope>
    <source>
        <strain evidence="3">OC5a</strain>
    </source>
</reference>
<dbReference type="InterPro" id="IPR001296">
    <property type="entry name" value="Glyco_trans_1"/>
</dbReference>
<protein>
    <submittedName>
        <fullName evidence="3">Glycosyltransferase family 4 protein</fullName>
    </submittedName>
</protein>
<dbReference type="PANTHER" id="PTHR12526:SF638">
    <property type="entry name" value="SPORE COAT PROTEIN SA"/>
    <property type="match status" value="1"/>
</dbReference>
<dbReference type="Gene3D" id="3.40.50.2000">
    <property type="entry name" value="Glycogen Phosphorylase B"/>
    <property type="match status" value="2"/>
</dbReference>
<evidence type="ECO:0000259" key="2">
    <source>
        <dbReference type="Pfam" id="PF13477"/>
    </source>
</evidence>
<dbReference type="EMBL" id="CP059084">
    <property type="protein sequence ID" value="QTC47710.1"/>
    <property type="molecule type" value="Genomic_DNA"/>
</dbReference>
<dbReference type="GO" id="GO:0016757">
    <property type="term" value="F:glycosyltransferase activity"/>
    <property type="evidence" value="ECO:0007669"/>
    <property type="project" value="InterPro"/>
</dbReference>
<sequence length="378" mass="43046">MSKIFYVVNTDWYFDLHWLDRAVAAKNKGYQITIITEFLNKDIELKFRSMGFECISFSIKSQSMNPFLLLKNAWKLRRLIQHNNPAIIHCITIKAVLIGGIATFMSNVIPIYSIVGLGRIFYFEKGFKLLVRNLVLFVMRFIFKNKKAFLLFEHEKDRFAIVKETGVVFNQTLIISGAGVDITKYEYVREKNRARKKVLFASRLLFSKGLGDLIDIKIQLEKESIYFDLLVAGIIVANDSDSIPFETINAWSEAGHIIWLGERDDINKIISDCNIVVLPSIYPEGIPRILLEAGACGRSSLCYDSGGCSALIKNNINGFIVERNDLYSLKEHLKVLILDDELRNNMGVNARSIIVESFSSNQVISQTLSVYESVLSER</sequence>
<feature type="domain" description="Glycosyl transferase family 1" evidence="1">
    <location>
        <begin position="189"/>
        <end position="351"/>
    </location>
</feature>
<organism evidence="3 4">
    <name type="scientific">Pantoea ananas</name>
    <name type="common">Erwinia uredovora</name>
    <dbReference type="NCBI Taxonomy" id="553"/>
    <lineage>
        <taxon>Bacteria</taxon>
        <taxon>Pseudomonadati</taxon>
        <taxon>Pseudomonadota</taxon>
        <taxon>Gammaproteobacteria</taxon>
        <taxon>Enterobacterales</taxon>
        <taxon>Erwiniaceae</taxon>
        <taxon>Pantoea</taxon>
    </lineage>
</organism>
<dbReference type="Pfam" id="PF00534">
    <property type="entry name" value="Glycos_transf_1"/>
    <property type="match status" value="1"/>
</dbReference>
<evidence type="ECO:0000313" key="4">
    <source>
        <dbReference type="Proteomes" id="UP000663901"/>
    </source>
</evidence>
<evidence type="ECO:0000313" key="3">
    <source>
        <dbReference type="EMBL" id="QTC47710.1"/>
    </source>
</evidence>
<gene>
    <name evidence="3" type="ORF">H0Z12_09210</name>
</gene>